<dbReference type="InterPro" id="IPR019423">
    <property type="entry name" value="7TM_GPCR_serpentine_rcpt_Srj"/>
</dbReference>
<dbReference type="PANTHER" id="PTHR45907">
    <property type="entry name" value="SERPENTINE RECEPTOR, CLASS J"/>
    <property type="match status" value="1"/>
</dbReference>
<sequence length="301" mass="34145">FQTIYTAYHHVSIVLALLVNGVLIALIVKCSRKEFGAYRFLLLTFASVDIYYGLVHFLVLPIPEAWGNALCMGAHGYIIGKVAVCWFAGTHSYSFVVLVFHFLYRLLAVKRSHYLELFTRPWFFGVQFICVLLIGSAWFSVLYFLFDADSFVVGYVEKILRDHAQSTRLPIDQYSTAVFWKNGTFIGPRWKPICGVLVMASTMSTGYGFMIYAAYTIAWYMKQTSSIQSEKTSALQKQLMRALMYQTLLPLVTAYSPPLMAVVNPFLGLSLPIIADLSPILCSAHPWLDGCVLIWTIKEYR</sequence>
<protein>
    <recommendedName>
        <fullName evidence="4">G protein-coupled receptor</fullName>
    </recommendedName>
</protein>
<feature type="transmembrane region" description="Helical" evidence="1">
    <location>
        <begin position="40"/>
        <end position="58"/>
    </location>
</feature>
<feature type="transmembrane region" description="Helical" evidence="1">
    <location>
        <begin position="78"/>
        <end position="103"/>
    </location>
</feature>
<organism evidence="2 3">
    <name type="scientific">Pristionchus mayeri</name>
    <dbReference type="NCBI Taxonomy" id="1317129"/>
    <lineage>
        <taxon>Eukaryota</taxon>
        <taxon>Metazoa</taxon>
        <taxon>Ecdysozoa</taxon>
        <taxon>Nematoda</taxon>
        <taxon>Chromadorea</taxon>
        <taxon>Rhabditida</taxon>
        <taxon>Rhabditina</taxon>
        <taxon>Diplogasteromorpha</taxon>
        <taxon>Diplogasteroidea</taxon>
        <taxon>Neodiplogasteridae</taxon>
        <taxon>Pristionchus</taxon>
    </lineage>
</organism>
<keyword evidence="1" id="KW-1133">Transmembrane helix</keyword>
<dbReference type="AlphaFoldDB" id="A0AAN4Z5Y2"/>
<keyword evidence="1" id="KW-0472">Membrane</keyword>
<keyword evidence="1" id="KW-0812">Transmembrane</keyword>
<feature type="transmembrane region" description="Helical" evidence="1">
    <location>
        <begin position="196"/>
        <end position="221"/>
    </location>
</feature>
<proteinExistence type="predicted"/>
<gene>
    <name evidence="2" type="ORF">PMAYCL1PPCAC_05317</name>
</gene>
<comment type="caution">
    <text evidence="2">The sequence shown here is derived from an EMBL/GenBank/DDBJ whole genome shotgun (WGS) entry which is preliminary data.</text>
</comment>
<dbReference type="PANTHER" id="PTHR45907:SF16">
    <property type="entry name" value="SERPENTINE RECEPTOR, CLASS J"/>
    <property type="match status" value="1"/>
</dbReference>
<accession>A0AAN4Z5Y2</accession>
<evidence type="ECO:0000256" key="1">
    <source>
        <dbReference type="SAM" id="Phobius"/>
    </source>
</evidence>
<keyword evidence="3" id="KW-1185">Reference proteome</keyword>
<evidence type="ECO:0000313" key="3">
    <source>
        <dbReference type="Proteomes" id="UP001328107"/>
    </source>
</evidence>
<feature type="non-terminal residue" evidence="2">
    <location>
        <position position="1"/>
    </location>
</feature>
<feature type="transmembrane region" description="Helical" evidence="1">
    <location>
        <begin position="123"/>
        <end position="146"/>
    </location>
</feature>
<name>A0AAN4Z5Y2_9BILA</name>
<dbReference type="EMBL" id="BTRK01000002">
    <property type="protein sequence ID" value="GMR35122.1"/>
    <property type="molecule type" value="Genomic_DNA"/>
</dbReference>
<feature type="transmembrane region" description="Helical" evidence="1">
    <location>
        <begin position="6"/>
        <end position="28"/>
    </location>
</feature>
<feature type="non-terminal residue" evidence="2">
    <location>
        <position position="301"/>
    </location>
</feature>
<dbReference type="Pfam" id="PF10326">
    <property type="entry name" value="7TM_GPCR_Str"/>
    <property type="match status" value="1"/>
</dbReference>
<evidence type="ECO:0008006" key="4">
    <source>
        <dbReference type="Google" id="ProtNLM"/>
    </source>
</evidence>
<dbReference type="SUPFAM" id="SSF81321">
    <property type="entry name" value="Family A G protein-coupled receptor-like"/>
    <property type="match status" value="1"/>
</dbReference>
<dbReference type="Proteomes" id="UP001328107">
    <property type="component" value="Unassembled WGS sequence"/>
</dbReference>
<evidence type="ECO:0000313" key="2">
    <source>
        <dbReference type="EMBL" id="GMR35122.1"/>
    </source>
</evidence>
<reference evidence="3" key="1">
    <citation type="submission" date="2022-10" db="EMBL/GenBank/DDBJ databases">
        <title>Genome assembly of Pristionchus species.</title>
        <authorList>
            <person name="Yoshida K."/>
            <person name="Sommer R.J."/>
        </authorList>
    </citation>
    <scope>NUCLEOTIDE SEQUENCE [LARGE SCALE GENOMIC DNA]</scope>
    <source>
        <strain evidence="3">RS5460</strain>
    </source>
</reference>
<dbReference type="InterPro" id="IPR019428">
    <property type="entry name" value="7TM_GPCR_serpentine_rcpt_Str"/>
</dbReference>